<dbReference type="Proteomes" id="UP000728032">
    <property type="component" value="Unassembled WGS sequence"/>
</dbReference>
<dbReference type="OrthoDB" id="4540492at2759"/>
<proteinExistence type="predicted"/>
<accession>A0A7R9M739</accession>
<keyword evidence="3" id="KW-1185">Reference proteome</keyword>
<evidence type="ECO:0000313" key="2">
    <source>
        <dbReference type="EMBL" id="CAD7654785.1"/>
    </source>
</evidence>
<organism evidence="2">
    <name type="scientific">Oppiella nova</name>
    <dbReference type="NCBI Taxonomy" id="334625"/>
    <lineage>
        <taxon>Eukaryota</taxon>
        <taxon>Metazoa</taxon>
        <taxon>Ecdysozoa</taxon>
        <taxon>Arthropoda</taxon>
        <taxon>Chelicerata</taxon>
        <taxon>Arachnida</taxon>
        <taxon>Acari</taxon>
        <taxon>Acariformes</taxon>
        <taxon>Sarcoptiformes</taxon>
        <taxon>Oribatida</taxon>
        <taxon>Brachypylina</taxon>
        <taxon>Oppioidea</taxon>
        <taxon>Oppiidae</taxon>
        <taxon>Oppiella</taxon>
    </lineage>
</organism>
<gene>
    <name evidence="2" type="ORF">ONB1V03_LOCUS11430</name>
</gene>
<feature type="non-terminal residue" evidence="2">
    <location>
        <position position="1"/>
    </location>
</feature>
<protein>
    <submittedName>
        <fullName evidence="2">Uncharacterized protein</fullName>
    </submittedName>
</protein>
<dbReference type="AlphaFoldDB" id="A0A7R9M739"/>
<name>A0A7R9M739_9ACAR</name>
<sequence length="71" mass="7614">MDDLRLSEMAYLNIPDRDRDKSPSPADSMASSATDLSTLPMNLGQRRDESAGLNSHLVFAISAAALGSSFQ</sequence>
<dbReference type="EMBL" id="OC923318">
    <property type="protein sequence ID" value="CAD7654785.1"/>
    <property type="molecule type" value="Genomic_DNA"/>
</dbReference>
<reference evidence="2" key="1">
    <citation type="submission" date="2020-11" db="EMBL/GenBank/DDBJ databases">
        <authorList>
            <person name="Tran Van P."/>
        </authorList>
    </citation>
    <scope>NUCLEOTIDE SEQUENCE</scope>
</reference>
<feature type="region of interest" description="Disordered" evidence="1">
    <location>
        <begin position="11"/>
        <end position="47"/>
    </location>
</feature>
<evidence type="ECO:0000256" key="1">
    <source>
        <dbReference type="SAM" id="MobiDB-lite"/>
    </source>
</evidence>
<feature type="compositionally biased region" description="Low complexity" evidence="1">
    <location>
        <begin position="23"/>
        <end position="33"/>
    </location>
</feature>
<dbReference type="EMBL" id="CAJPVJ010008493">
    <property type="protein sequence ID" value="CAG2171972.1"/>
    <property type="molecule type" value="Genomic_DNA"/>
</dbReference>
<evidence type="ECO:0000313" key="3">
    <source>
        <dbReference type="Proteomes" id="UP000728032"/>
    </source>
</evidence>